<feature type="compositionally biased region" description="Basic and acidic residues" evidence="1">
    <location>
        <begin position="770"/>
        <end position="781"/>
    </location>
</feature>
<dbReference type="OrthoDB" id="10440812at2759"/>
<name>A0A0P1BMP1_9BASI</name>
<dbReference type="Proteomes" id="UP000054845">
    <property type="component" value="Unassembled WGS sequence"/>
</dbReference>
<feature type="region of interest" description="Disordered" evidence="1">
    <location>
        <begin position="581"/>
        <end position="611"/>
    </location>
</feature>
<evidence type="ECO:0000256" key="1">
    <source>
        <dbReference type="SAM" id="MobiDB-lite"/>
    </source>
</evidence>
<reference evidence="2 3" key="1">
    <citation type="submission" date="2014-09" db="EMBL/GenBank/DDBJ databases">
        <authorList>
            <person name="Magalhaes I.L.F."/>
            <person name="Oliveira U."/>
            <person name="Santos F.R."/>
            <person name="Vidigal T.H.D.A."/>
            <person name="Brescovit A.D."/>
            <person name="Santos A.J."/>
        </authorList>
    </citation>
    <scope>NUCLEOTIDE SEQUENCE [LARGE SCALE GENOMIC DNA]</scope>
</reference>
<feature type="compositionally biased region" description="Low complexity" evidence="1">
    <location>
        <begin position="62"/>
        <end position="81"/>
    </location>
</feature>
<dbReference type="AlphaFoldDB" id="A0A0P1BMP1"/>
<sequence length="812" mass="86431">MITPPRQTRRALTRNSPSSFGRATSASSAVSPARSVQTPTRSSILDASPSGSVLPTPEKAASDTLSASTSTIATSSTPDSIRTTHSELAPIIPFFPMHSSRGHHSGDWTADDLSLGANGEASHARPDSVARRSVSDARFDAGKRAGGCYDHFLLGGAIPFDDVFAPSYPPLVLPAHPATPLATRMLSAHSTSDMSPMSSAKDATPELETQQAVAPMSVFDYAYRLRTSATVPAGRIVLRGHEPKADTVIASSQSMPLLDIVHPRDRNLASLVEESEPPSPVQNDSSLGQAMYAAALSRYAALGRSNSQASARTRHSRILVRPRTPPPRPVRLRPVSTLRSSPTRMANKYTSNTSTRVKRRSLGESVVLADSAQAFKDVSTTRSQIEADSNRRVDLCAGDFATSALGRPIALSTRESVTSSPEPRFTLKRKSVPVFVEEEEQSISQSRETLPAVVIGASEAKVAPDPSKPPPLPPKSTARKSRPASPVRGSSRAGAHEQPISKIGEPCQDPTPLVSQATFDARKSMLDPSRATQLQSELQPSPIAAEADLIFGSAIWSSAPRMETLQGRHVATNLLPREFVHGDPDPAANSNDAGYTKLGRRSCAQTPSRNAMASSEITSWLQQHDNVMQARSEAPMALGTSVERAATPGHLEVMGSRVTPGATLREKGLSDLPWLTDAPLSTSTDERRTTEDASPSFPNKAHSDTAAIRVDIEQAAPSKAGVPGSQVNAGGVDDLLMPSRSKDDVQAILNDFASEMKALSSTRAPATEETPVKDARDDHAETLTSGKSQEDERGADFDAAVGHIDGRSGQHY</sequence>
<feature type="region of interest" description="Disordered" evidence="1">
    <location>
        <begin position="458"/>
        <end position="513"/>
    </location>
</feature>
<evidence type="ECO:0000313" key="2">
    <source>
        <dbReference type="EMBL" id="CEH18107.1"/>
    </source>
</evidence>
<accession>A0A0P1BMP1</accession>
<feature type="region of interest" description="Disordered" evidence="1">
    <location>
        <begin position="758"/>
        <end position="812"/>
    </location>
</feature>
<evidence type="ECO:0000313" key="3">
    <source>
        <dbReference type="Proteomes" id="UP000054845"/>
    </source>
</evidence>
<feature type="compositionally biased region" description="Low complexity" evidence="1">
    <location>
        <begin position="22"/>
        <end position="36"/>
    </location>
</feature>
<feature type="region of interest" description="Disordered" evidence="1">
    <location>
        <begin position="674"/>
        <end position="702"/>
    </location>
</feature>
<proteinExistence type="predicted"/>
<keyword evidence="3" id="KW-1185">Reference proteome</keyword>
<dbReference type="EMBL" id="CCYA01000269">
    <property type="protein sequence ID" value="CEH18107.1"/>
    <property type="molecule type" value="Genomic_DNA"/>
</dbReference>
<feature type="compositionally biased region" description="Polar residues" evidence="1">
    <location>
        <begin position="37"/>
        <end position="53"/>
    </location>
</feature>
<organism evidence="2 3">
    <name type="scientific">Ceraceosorus bombacis</name>
    <dbReference type="NCBI Taxonomy" id="401625"/>
    <lineage>
        <taxon>Eukaryota</taxon>
        <taxon>Fungi</taxon>
        <taxon>Dikarya</taxon>
        <taxon>Basidiomycota</taxon>
        <taxon>Ustilaginomycotina</taxon>
        <taxon>Exobasidiomycetes</taxon>
        <taxon>Ceraceosorales</taxon>
        <taxon>Ceraceosoraceae</taxon>
        <taxon>Ceraceosorus</taxon>
    </lineage>
</organism>
<feature type="region of interest" description="Disordered" evidence="1">
    <location>
        <begin position="1"/>
        <end position="82"/>
    </location>
</feature>
<protein>
    <submittedName>
        <fullName evidence="2">Uncharacterized protein</fullName>
    </submittedName>
</protein>